<reference evidence="2" key="1">
    <citation type="submission" date="2020-03" db="EMBL/GenBank/DDBJ databases">
        <title>A high-quality chromosome-level genome assembly of a woody plant with both climbing and erect habits, Rhamnella rubrinervis.</title>
        <authorList>
            <person name="Lu Z."/>
            <person name="Yang Y."/>
            <person name="Zhu X."/>
            <person name="Sun Y."/>
        </authorList>
    </citation>
    <scope>NUCLEOTIDE SEQUENCE</scope>
    <source>
        <strain evidence="2">BYM</strain>
        <tissue evidence="2">Leaf</tissue>
    </source>
</reference>
<protein>
    <submittedName>
        <fullName evidence="2">Uncharacterized protein</fullName>
    </submittedName>
</protein>
<organism evidence="2 3">
    <name type="scientific">Rhamnella rubrinervis</name>
    <dbReference type="NCBI Taxonomy" id="2594499"/>
    <lineage>
        <taxon>Eukaryota</taxon>
        <taxon>Viridiplantae</taxon>
        <taxon>Streptophyta</taxon>
        <taxon>Embryophyta</taxon>
        <taxon>Tracheophyta</taxon>
        <taxon>Spermatophyta</taxon>
        <taxon>Magnoliopsida</taxon>
        <taxon>eudicotyledons</taxon>
        <taxon>Gunneridae</taxon>
        <taxon>Pentapetalae</taxon>
        <taxon>rosids</taxon>
        <taxon>fabids</taxon>
        <taxon>Rosales</taxon>
        <taxon>Rhamnaceae</taxon>
        <taxon>rhamnoid group</taxon>
        <taxon>Rhamneae</taxon>
        <taxon>Rhamnella</taxon>
    </lineage>
</organism>
<gene>
    <name evidence="2" type="ORF">FNV43_RR22923</name>
</gene>
<evidence type="ECO:0000313" key="3">
    <source>
        <dbReference type="Proteomes" id="UP000796880"/>
    </source>
</evidence>
<evidence type="ECO:0000256" key="1">
    <source>
        <dbReference type="ARBA" id="ARBA00006974"/>
    </source>
</evidence>
<dbReference type="PANTHER" id="PTHR31929">
    <property type="entry name" value="SAUR-LIKE AUXIN-RESPONSIVE PROTEIN FAMILY-RELATED"/>
    <property type="match status" value="1"/>
</dbReference>
<dbReference type="InterPro" id="IPR003676">
    <property type="entry name" value="SAUR_fam"/>
</dbReference>
<dbReference type="GO" id="GO:0009733">
    <property type="term" value="P:response to auxin"/>
    <property type="evidence" value="ECO:0007669"/>
    <property type="project" value="InterPro"/>
</dbReference>
<sequence length="94" mass="10422">MVFRLPGVVPAKLKRSLSNSKKSDSSGVNVPKGHLAVYVGDTEKKRFVVPLSLLNHPSFQELLIQAEKNLDLNLQWAVSQFPAEKMSSSILFLT</sequence>
<dbReference type="EMBL" id="VOIH02000010">
    <property type="protein sequence ID" value="KAF3435831.1"/>
    <property type="molecule type" value="Genomic_DNA"/>
</dbReference>
<dbReference type="AlphaFoldDB" id="A0A8K0DSE9"/>
<dbReference type="Proteomes" id="UP000796880">
    <property type="component" value="Unassembled WGS sequence"/>
</dbReference>
<dbReference type="Pfam" id="PF02519">
    <property type="entry name" value="Auxin_inducible"/>
    <property type="match status" value="1"/>
</dbReference>
<name>A0A8K0DSE9_9ROSA</name>
<comment type="caution">
    <text evidence="2">The sequence shown here is derived from an EMBL/GenBank/DDBJ whole genome shotgun (WGS) entry which is preliminary data.</text>
</comment>
<comment type="similarity">
    <text evidence="1">Belongs to the ARG7 family.</text>
</comment>
<dbReference type="OrthoDB" id="1489976at2759"/>
<keyword evidence="3" id="KW-1185">Reference proteome</keyword>
<proteinExistence type="inferred from homology"/>
<accession>A0A8K0DSE9</accession>
<evidence type="ECO:0000313" key="2">
    <source>
        <dbReference type="EMBL" id="KAF3435831.1"/>
    </source>
</evidence>